<dbReference type="SMART" id="SM00225">
    <property type="entry name" value="BTB"/>
    <property type="match status" value="1"/>
</dbReference>
<evidence type="ECO:0000313" key="4">
    <source>
        <dbReference type="Proteomes" id="UP000813824"/>
    </source>
</evidence>
<dbReference type="InterPro" id="IPR000210">
    <property type="entry name" value="BTB/POZ_dom"/>
</dbReference>
<organism evidence="3 4">
    <name type="scientific">Cristinia sonorae</name>
    <dbReference type="NCBI Taxonomy" id="1940300"/>
    <lineage>
        <taxon>Eukaryota</taxon>
        <taxon>Fungi</taxon>
        <taxon>Dikarya</taxon>
        <taxon>Basidiomycota</taxon>
        <taxon>Agaricomycotina</taxon>
        <taxon>Agaricomycetes</taxon>
        <taxon>Agaricomycetidae</taxon>
        <taxon>Agaricales</taxon>
        <taxon>Pleurotineae</taxon>
        <taxon>Stephanosporaceae</taxon>
        <taxon>Cristinia</taxon>
    </lineage>
</organism>
<dbReference type="EMBL" id="JAEVFJ010000027">
    <property type="protein sequence ID" value="KAH8093895.1"/>
    <property type="molecule type" value="Genomic_DNA"/>
</dbReference>
<feature type="compositionally biased region" description="Low complexity" evidence="1">
    <location>
        <begin position="13"/>
        <end position="24"/>
    </location>
</feature>
<dbReference type="Proteomes" id="UP000813824">
    <property type="component" value="Unassembled WGS sequence"/>
</dbReference>
<feature type="region of interest" description="Disordered" evidence="1">
    <location>
        <begin position="1"/>
        <end position="38"/>
    </location>
</feature>
<name>A0A8K0UIP5_9AGAR</name>
<gene>
    <name evidence="3" type="ORF">BXZ70DRAFT_369918</name>
</gene>
<sequence length="325" mass="35919">MQADAQPAQTLDPLISPPLFISSSTGESESAGPSYHPLFNSPDGDTVLGSKNGVLFRVHSFTLKTTSGWFRTMFSLPQRSGSSTSDSTQETAVASTSSGTLSENIIYVDEDSTTLESLLRLISGLPIPKLDSYDTIEPLLYAAEKYDMPGPLSLVRALISTSPFTSDPLRLYTLCCRYGWTSEAQSASTQSLTLNIHSPTHRPTLLKLSTTALLNLVDLHYARRDTLRTRLNEPPFVNDDSEASCSHCGVLVKYHTWRELKFVICSEMDVRPMGDTVLEKGLNEWPAAKACWSAKCKSCDRVLYDKEQTLRAIRQVIDKLPSKVE</sequence>
<evidence type="ECO:0000256" key="1">
    <source>
        <dbReference type="SAM" id="MobiDB-lite"/>
    </source>
</evidence>
<evidence type="ECO:0000259" key="2">
    <source>
        <dbReference type="PROSITE" id="PS50097"/>
    </source>
</evidence>
<protein>
    <recommendedName>
        <fullName evidence="2">BTB domain-containing protein</fullName>
    </recommendedName>
</protein>
<keyword evidence="4" id="KW-1185">Reference proteome</keyword>
<evidence type="ECO:0000313" key="3">
    <source>
        <dbReference type="EMBL" id="KAH8093895.1"/>
    </source>
</evidence>
<feature type="domain" description="BTB" evidence="2">
    <location>
        <begin position="44"/>
        <end position="122"/>
    </location>
</feature>
<dbReference type="PROSITE" id="PS50097">
    <property type="entry name" value="BTB"/>
    <property type="match status" value="1"/>
</dbReference>
<dbReference type="AlphaFoldDB" id="A0A8K0UIP5"/>
<dbReference type="OrthoDB" id="3238622at2759"/>
<proteinExistence type="predicted"/>
<accession>A0A8K0UIP5</accession>
<reference evidence="3" key="1">
    <citation type="journal article" date="2021" name="New Phytol.">
        <title>Evolutionary innovations through gain and loss of genes in the ectomycorrhizal Boletales.</title>
        <authorList>
            <person name="Wu G."/>
            <person name="Miyauchi S."/>
            <person name="Morin E."/>
            <person name="Kuo A."/>
            <person name="Drula E."/>
            <person name="Varga T."/>
            <person name="Kohler A."/>
            <person name="Feng B."/>
            <person name="Cao Y."/>
            <person name="Lipzen A."/>
            <person name="Daum C."/>
            <person name="Hundley H."/>
            <person name="Pangilinan J."/>
            <person name="Johnson J."/>
            <person name="Barry K."/>
            <person name="LaButti K."/>
            <person name="Ng V."/>
            <person name="Ahrendt S."/>
            <person name="Min B."/>
            <person name="Choi I.G."/>
            <person name="Park H."/>
            <person name="Plett J.M."/>
            <person name="Magnuson J."/>
            <person name="Spatafora J.W."/>
            <person name="Nagy L.G."/>
            <person name="Henrissat B."/>
            <person name="Grigoriev I.V."/>
            <person name="Yang Z.L."/>
            <person name="Xu J."/>
            <person name="Martin F.M."/>
        </authorList>
    </citation>
    <scope>NUCLEOTIDE SEQUENCE</scope>
    <source>
        <strain evidence="3">KKN 215</strain>
    </source>
</reference>
<dbReference type="SUPFAM" id="SSF54695">
    <property type="entry name" value="POZ domain"/>
    <property type="match status" value="1"/>
</dbReference>
<dbReference type="Gene3D" id="3.30.710.10">
    <property type="entry name" value="Potassium Channel Kv1.1, Chain A"/>
    <property type="match status" value="1"/>
</dbReference>
<dbReference type="InterPro" id="IPR011333">
    <property type="entry name" value="SKP1/BTB/POZ_sf"/>
</dbReference>
<comment type="caution">
    <text evidence="3">The sequence shown here is derived from an EMBL/GenBank/DDBJ whole genome shotgun (WGS) entry which is preliminary data.</text>
</comment>